<feature type="transmembrane region" description="Helical" evidence="1">
    <location>
        <begin position="12"/>
        <end position="33"/>
    </location>
</feature>
<protein>
    <submittedName>
        <fullName evidence="2">Uncharacterized protein</fullName>
    </submittedName>
</protein>
<reference evidence="2 3" key="1">
    <citation type="submission" date="2015-12" db="EMBL/GenBank/DDBJ databases">
        <title>The genome of Folsomia candida.</title>
        <authorList>
            <person name="Faddeeva A."/>
            <person name="Derks M.F."/>
            <person name="Anvar Y."/>
            <person name="Smit S."/>
            <person name="Van Straalen N."/>
            <person name="Roelofs D."/>
        </authorList>
    </citation>
    <scope>NUCLEOTIDE SEQUENCE [LARGE SCALE GENOMIC DNA]</scope>
    <source>
        <strain evidence="2 3">VU population</strain>
        <tissue evidence="2">Whole body</tissue>
    </source>
</reference>
<dbReference type="AlphaFoldDB" id="A0A226DI70"/>
<evidence type="ECO:0000313" key="2">
    <source>
        <dbReference type="EMBL" id="OXA44879.1"/>
    </source>
</evidence>
<feature type="transmembrane region" description="Helical" evidence="1">
    <location>
        <begin position="48"/>
        <end position="70"/>
    </location>
</feature>
<proteinExistence type="predicted"/>
<comment type="caution">
    <text evidence="2">The sequence shown here is derived from an EMBL/GenBank/DDBJ whole genome shotgun (WGS) entry which is preliminary data.</text>
</comment>
<dbReference type="Proteomes" id="UP000198287">
    <property type="component" value="Unassembled WGS sequence"/>
</dbReference>
<evidence type="ECO:0000313" key="3">
    <source>
        <dbReference type="Proteomes" id="UP000198287"/>
    </source>
</evidence>
<evidence type="ECO:0000256" key="1">
    <source>
        <dbReference type="SAM" id="Phobius"/>
    </source>
</evidence>
<keyword evidence="1" id="KW-0812">Transmembrane</keyword>
<feature type="transmembrane region" description="Helical" evidence="1">
    <location>
        <begin position="82"/>
        <end position="100"/>
    </location>
</feature>
<name>A0A226DI70_FOLCA</name>
<organism evidence="2 3">
    <name type="scientific">Folsomia candida</name>
    <name type="common">Springtail</name>
    <dbReference type="NCBI Taxonomy" id="158441"/>
    <lineage>
        <taxon>Eukaryota</taxon>
        <taxon>Metazoa</taxon>
        <taxon>Ecdysozoa</taxon>
        <taxon>Arthropoda</taxon>
        <taxon>Hexapoda</taxon>
        <taxon>Collembola</taxon>
        <taxon>Entomobryomorpha</taxon>
        <taxon>Isotomoidea</taxon>
        <taxon>Isotomidae</taxon>
        <taxon>Proisotominae</taxon>
        <taxon>Folsomia</taxon>
    </lineage>
</organism>
<keyword evidence="1" id="KW-1133">Transmembrane helix</keyword>
<dbReference type="EMBL" id="LNIX01000018">
    <property type="protein sequence ID" value="OXA44879.1"/>
    <property type="molecule type" value="Genomic_DNA"/>
</dbReference>
<sequence length="161" mass="17577">MCVYSNWRCQAMVIAILQIVGSCVVLIALLAGVVDDVPDFNMGERGEIVPAIITKTSCLISVVLGVTLFLGVIQENEKKGRIWLVSHCIFLLLEIISAVADFSLGRRNPSSVFPVVCSVGIVCYFLFVVNAYLEELLADGEKVGVVEKKQDPERDADAEEV</sequence>
<accession>A0A226DI70</accession>
<gene>
    <name evidence="2" type="ORF">Fcan01_20357</name>
</gene>
<keyword evidence="3" id="KW-1185">Reference proteome</keyword>
<feature type="transmembrane region" description="Helical" evidence="1">
    <location>
        <begin position="112"/>
        <end position="133"/>
    </location>
</feature>
<keyword evidence="1" id="KW-0472">Membrane</keyword>